<reference evidence="2" key="1">
    <citation type="submission" date="2019-02" db="EMBL/GenBank/DDBJ databases">
        <authorList>
            <person name="Gruber-Vodicka R. H."/>
            <person name="Seah K. B. B."/>
        </authorList>
    </citation>
    <scope>NUCLEOTIDE SEQUENCE</scope>
    <source>
        <strain evidence="2">BECK_BZ123</strain>
    </source>
</reference>
<organism evidence="2">
    <name type="scientific">Candidatus Kentrum sp. TC</name>
    <dbReference type="NCBI Taxonomy" id="2126339"/>
    <lineage>
        <taxon>Bacteria</taxon>
        <taxon>Pseudomonadati</taxon>
        <taxon>Pseudomonadota</taxon>
        <taxon>Gammaproteobacteria</taxon>
        <taxon>Candidatus Kentrum</taxon>
    </lineage>
</organism>
<proteinExistence type="predicted"/>
<evidence type="ECO:0000256" key="1">
    <source>
        <dbReference type="SAM" id="MobiDB-lite"/>
    </source>
</evidence>
<dbReference type="EMBL" id="CAADFS010000004">
    <property type="protein sequence ID" value="VFK38428.1"/>
    <property type="molecule type" value="Genomic_DNA"/>
</dbReference>
<name>A0A450YA56_9GAMM</name>
<accession>A0A450YA56</accession>
<feature type="region of interest" description="Disordered" evidence="1">
    <location>
        <begin position="81"/>
        <end position="101"/>
    </location>
</feature>
<sequence>MVFQRWVKRKQQRGIAEGSATDYLEAVLGAHRAFPEKRRGKPVAVDTHGLTGPIPLTAFTLLSIGVSFCDANASLLRSRCNPRRERAEMRPAPTHTPHTSA</sequence>
<protein>
    <submittedName>
        <fullName evidence="2">Uncharacterized protein</fullName>
    </submittedName>
</protein>
<gene>
    <name evidence="2" type="ORF">BECKTC1821D_GA0114238_100474</name>
</gene>
<evidence type="ECO:0000313" key="2">
    <source>
        <dbReference type="EMBL" id="VFK38428.1"/>
    </source>
</evidence>
<dbReference type="AlphaFoldDB" id="A0A450YA56"/>